<dbReference type="InterPro" id="IPR036650">
    <property type="entry name" value="CAT_RNA-bd_dom_sf"/>
</dbReference>
<protein>
    <submittedName>
        <fullName evidence="3">Transcription antiterminator LicT</fullName>
    </submittedName>
</protein>
<dbReference type="AlphaFoldDB" id="A0A6N3D1E6"/>
<dbReference type="GO" id="GO:0003723">
    <property type="term" value="F:RNA binding"/>
    <property type="evidence" value="ECO:0007669"/>
    <property type="project" value="InterPro"/>
</dbReference>
<dbReference type="InterPro" id="IPR011608">
    <property type="entry name" value="PRD"/>
</dbReference>
<dbReference type="PROSITE" id="PS51372">
    <property type="entry name" value="PRD_2"/>
    <property type="match status" value="2"/>
</dbReference>
<evidence type="ECO:0000313" key="3">
    <source>
        <dbReference type="EMBL" id="VYU22085.1"/>
    </source>
</evidence>
<dbReference type="Pfam" id="PF00874">
    <property type="entry name" value="PRD"/>
    <property type="match status" value="2"/>
</dbReference>
<dbReference type="PANTHER" id="PTHR30185:SF15">
    <property type="entry name" value="CRYPTIC BETA-GLUCOSIDE BGL OPERON ANTITERMINATOR"/>
    <property type="match status" value="1"/>
</dbReference>
<reference evidence="3" key="1">
    <citation type="submission" date="2019-11" db="EMBL/GenBank/DDBJ databases">
        <authorList>
            <person name="Feng L."/>
        </authorList>
    </citation>
    <scope>NUCLEOTIDE SEQUENCE</scope>
    <source>
        <strain evidence="3">CTertiumLFYP3</strain>
    </source>
</reference>
<proteinExistence type="predicted"/>
<dbReference type="InterPro" id="IPR036634">
    <property type="entry name" value="PRD_sf"/>
</dbReference>
<keyword evidence="1" id="KW-0677">Repeat</keyword>
<evidence type="ECO:0000256" key="1">
    <source>
        <dbReference type="ARBA" id="ARBA00022737"/>
    </source>
</evidence>
<dbReference type="NCBIfam" id="NF046042">
    <property type="entry name" value="LicT"/>
    <property type="match status" value="1"/>
</dbReference>
<dbReference type="Gene3D" id="1.10.1790.10">
    <property type="entry name" value="PRD domain"/>
    <property type="match status" value="2"/>
</dbReference>
<dbReference type="SUPFAM" id="SSF50151">
    <property type="entry name" value="SacY-like RNA-binding domain"/>
    <property type="match status" value="1"/>
</dbReference>
<feature type="domain" description="PRD" evidence="2">
    <location>
        <begin position="172"/>
        <end position="281"/>
    </location>
</feature>
<dbReference type="InterPro" id="IPR004341">
    <property type="entry name" value="CAT_RNA-bd_dom"/>
</dbReference>
<name>A0A6N3D1E6_9CLOT</name>
<evidence type="ECO:0000259" key="2">
    <source>
        <dbReference type="PROSITE" id="PS51372"/>
    </source>
</evidence>
<dbReference type="InterPro" id="IPR050661">
    <property type="entry name" value="BglG_antiterminators"/>
</dbReference>
<dbReference type="Pfam" id="PF03123">
    <property type="entry name" value="CAT_RBD"/>
    <property type="match status" value="1"/>
</dbReference>
<accession>A0A6N3D1E6</accession>
<dbReference type="EMBL" id="CACRTO010000018">
    <property type="protein sequence ID" value="VYU22085.1"/>
    <property type="molecule type" value="Genomic_DNA"/>
</dbReference>
<dbReference type="SMART" id="SM01061">
    <property type="entry name" value="CAT_RBD"/>
    <property type="match status" value="1"/>
</dbReference>
<sequence length="282" mass="33052">MIVEKVLNNNVVISVDPNTKKEVIIMGSGIAFNRRVGQEIEEDKIEKIFVIDDKRIGNKIKKLINQIPDGIFELAHEIITYAKKELNRKLDNQIYVSLADHISFAIKRYKNNVQIKNDLLEEIRRIHREEFTVALWAVDFLNKKLKINLPEDEAGFITLHLVNASYKETAKESMITTKIVKGILNIIRYYYSVEFNEDDLNYDRLLTHLKYFAKRVVTNSQNQDDNGEFLEIAKNSYSEAYDCAEKIKEYIEENYDYIVNKDELVYLTMHIHRVINVLRSKG</sequence>
<dbReference type="SUPFAM" id="SSF63520">
    <property type="entry name" value="PTS-regulatory domain, PRD"/>
    <property type="match status" value="2"/>
</dbReference>
<dbReference type="GO" id="GO:0006355">
    <property type="term" value="P:regulation of DNA-templated transcription"/>
    <property type="evidence" value="ECO:0007669"/>
    <property type="project" value="InterPro"/>
</dbReference>
<organism evidence="3">
    <name type="scientific">Clostridium tertium</name>
    <dbReference type="NCBI Taxonomy" id="1559"/>
    <lineage>
        <taxon>Bacteria</taxon>
        <taxon>Bacillati</taxon>
        <taxon>Bacillota</taxon>
        <taxon>Clostridia</taxon>
        <taxon>Eubacteriales</taxon>
        <taxon>Clostridiaceae</taxon>
        <taxon>Clostridium</taxon>
    </lineage>
</organism>
<dbReference type="PANTHER" id="PTHR30185">
    <property type="entry name" value="CRYPTIC BETA-GLUCOSIDE BGL OPERON ANTITERMINATOR"/>
    <property type="match status" value="1"/>
</dbReference>
<gene>
    <name evidence="3" type="primary">licT_5</name>
    <name evidence="3" type="ORF">CTLFYP3_01792</name>
</gene>
<dbReference type="RefSeq" id="WP_156626258.1">
    <property type="nucleotide sequence ID" value="NZ_CACRTO010000018.1"/>
</dbReference>
<feature type="domain" description="PRD" evidence="2">
    <location>
        <begin position="66"/>
        <end position="171"/>
    </location>
</feature>
<dbReference type="Gene3D" id="2.30.24.10">
    <property type="entry name" value="CAT RNA-binding domain"/>
    <property type="match status" value="1"/>
</dbReference>